<reference evidence="2 3" key="1">
    <citation type="journal article" date="2019" name="Sci. Rep.">
        <title>A high-quality genome of Eragrostis curvula grass provides insights into Poaceae evolution and supports new strategies to enhance forage quality.</title>
        <authorList>
            <person name="Carballo J."/>
            <person name="Santos B.A.C.M."/>
            <person name="Zappacosta D."/>
            <person name="Garbus I."/>
            <person name="Selva J.P."/>
            <person name="Gallo C.A."/>
            <person name="Diaz A."/>
            <person name="Albertini E."/>
            <person name="Caccamo M."/>
            <person name="Echenique V."/>
        </authorList>
    </citation>
    <scope>NUCLEOTIDE SEQUENCE [LARGE SCALE GENOMIC DNA]</scope>
    <source>
        <strain evidence="3">cv. Victoria</strain>
        <tissue evidence="2">Leaf</tissue>
    </source>
</reference>
<feature type="transmembrane region" description="Helical" evidence="1">
    <location>
        <begin position="191"/>
        <end position="211"/>
    </location>
</feature>
<comment type="caution">
    <text evidence="2">The sequence shown here is derived from an EMBL/GenBank/DDBJ whole genome shotgun (WGS) entry which is preliminary data.</text>
</comment>
<feature type="transmembrane region" description="Helical" evidence="1">
    <location>
        <begin position="223"/>
        <end position="243"/>
    </location>
</feature>
<sequence length="363" mass="41010">MGCHLEEEASAQFSASVYKEGSGRRLLLQARVKEGAASGQLLDQQETPSTLLFHFGARRTRHKDKKRPRDSYYDTASVMPKKRLCRRQAAPVWEKIVAHFPMLEPLAVIAIDIPRALRVRTMSNLVRNNNIEAHPSPASFSIQIYGNNHGNTRKERWIFFIKILSLLCFIYGTTGALAIASSKIVKGQFVFGWAIPPWAVYLIQFVLWWLVVKPSARYRAKPLVRKLLPLACYVSNSATAFFVSSNYGGYSGLRLNVLLPLVLLTLVPYAIWSLRTDKVLELKPLFWWCFGVLAFMFQPDTAGFIPLPGTCNKTDYFATLAAAVFLLDDVLQADCRNPIMRTLFSIYTNTSLDTENEGTRLGY</sequence>
<name>A0A5J9U5V6_9POAL</name>
<evidence type="ECO:0000313" key="2">
    <source>
        <dbReference type="EMBL" id="TVU18857.1"/>
    </source>
</evidence>
<gene>
    <name evidence="2" type="ORF">EJB05_34972</name>
</gene>
<evidence type="ECO:0000313" key="3">
    <source>
        <dbReference type="Proteomes" id="UP000324897"/>
    </source>
</evidence>
<dbReference type="AlphaFoldDB" id="A0A5J9U5V6"/>
<evidence type="ECO:0000256" key="1">
    <source>
        <dbReference type="SAM" id="Phobius"/>
    </source>
</evidence>
<keyword evidence="1" id="KW-0812">Transmembrane</keyword>
<feature type="transmembrane region" description="Helical" evidence="1">
    <location>
        <begin position="255"/>
        <end position="274"/>
    </location>
</feature>
<feature type="transmembrane region" description="Helical" evidence="1">
    <location>
        <begin position="286"/>
        <end position="307"/>
    </location>
</feature>
<dbReference type="EMBL" id="RWGY01000029">
    <property type="protein sequence ID" value="TVU18857.1"/>
    <property type="molecule type" value="Genomic_DNA"/>
</dbReference>
<keyword evidence="1" id="KW-0472">Membrane</keyword>
<keyword evidence="1" id="KW-1133">Transmembrane helix</keyword>
<dbReference type="Proteomes" id="UP000324897">
    <property type="component" value="Chromosome 7"/>
</dbReference>
<dbReference type="Gramene" id="TVU18857">
    <property type="protein sequence ID" value="TVU18857"/>
    <property type="gene ID" value="EJB05_34972"/>
</dbReference>
<proteinExistence type="predicted"/>
<organism evidence="2 3">
    <name type="scientific">Eragrostis curvula</name>
    <name type="common">weeping love grass</name>
    <dbReference type="NCBI Taxonomy" id="38414"/>
    <lineage>
        <taxon>Eukaryota</taxon>
        <taxon>Viridiplantae</taxon>
        <taxon>Streptophyta</taxon>
        <taxon>Embryophyta</taxon>
        <taxon>Tracheophyta</taxon>
        <taxon>Spermatophyta</taxon>
        <taxon>Magnoliopsida</taxon>
        <taxon>Liliopsida</taxon>
        <taxon>Poales</taxon>
        <taxon>Poaceae</taxon>
        <taxon>PACMAD clade</taxon>
        <taxon>Chloridoideae</taxon>
        <taxon>Eragrostideae</taxon>
        <taxon>Eragrostidinae</taxon>
        <taxon>Eragrostis</taxon>
    </lineage>
</organism>
<keyword evidence="3" id="KW-1185">Reference proteome</keyword>
<feature type="transmembrane region" description="Helical" evidence="1">
    <location>
        <begin position="157"/>
        <end position="179"/>
    </location>
</feature>
<protein>
    <submittedName>
        <fullName evidence="2">Uncharacterized protein</fullName>
    </submittedName>
</protein>
<accession>A0A5J9U5V6</accession>